<dbReference type="AlphaFoldDB" id="A0A6M4PUA6"/>
<evidence type="ECO:0000256" key="1">
    <source>
        <dbReference type="SAM" id="MobiDB-lite"/>
    </source>
</evidence>
<feature type="compositionally biased region" description="Low complexity" evidence="1">
    <location>
        <begin position="64"/>
        <end position="79"/>
    </location>
</feature>
<name>A0A6M4PUA6_9ACTN</name>
<gene>
    <name evidence="2" type="ORF">HKX69_06580</name>
</gene>
<feature type="compositionally biased region" description="Low complexity" evidence="1">
    <location>
        <begin position="11"/>
        <end position="29"/>
    </location>
</feature>
<dbReference type="Proteomes" id="UP000502641">
    <property type="component" value="Chromosome"/>
</dbReference>
<sequence length="88" mass="8257">MGVGVDRVEGVVRGTSVEGPGADGAEAEGSVGKAGVRTAGAWSDGPDAGDGGADAEADGVCPAVVGEACSSGSSGVSDHVGMRKAVAR</sequence>
<evidence type="ECO:0000313" key="2">
    <source>
        <dbReference type="EMBL" id="QJS14207.1"/>
    </source>
</evidence>
<feature type="compositionally biased region" description="Basic and acidic residues" evidence="1">
    <location>
        <begin position="1"/>
        <end position="10"/>
    </location>
</feature>
<keyword evidence="3" id="KW-1185">Reference proteome</keyword>
<dbReference type="KEGG" id="sarg:HKX69_06580"/>
<feature type="region of interest" description="Disordered" evidence="1">
    <location>
        <begin position="1"/>
        <end position="88"/>
    </location>
</feature>
<protein>
    <submittedName>
        <fullName evidence="2">Uncharacterized protein</fullName>
    </submittedName>
</protein>
<reference evidence="2 3" key="1">
    <citation type="submission" date="2020-05" db="EMBL/GenBank/DDBJ databases">
        <authorList>
            <person name="Li K."/>
        </authorList>
    </citation>
    <scope>NUCLEOTIDE SEQUENCE [LARGE SCALE GENOMIC DNA]</scope>
    <source>
        <strain evidence="3">jing01</strain>
    </source>
</reference>
<evidence type="ECO:0000313" key="3">
    <source>
        <dbReference type="Proteomes" id="UP000502641"/>
    </source>
</evidence>
<dbReference type="EMBL" id="CP053189">
    <property type="protein sequence ID" value="QJS14207.1"/>
    <property type="molecule type" value="Genomic_DNA"/>
</dbReference>
<organism evidence="2 3">
    <name type="scientific">Streptomyces argyrophylli</name>
    <dbReference type="NCBI Taxonomy" id="2726118"/>
    <lineage>
        <taxon>Bacteria</taxon>
        <taxon>Bacillati</taxon>
        <taxon>Actinomycetota</taxon>
        <taxon>Actinomycetes</taxon>
        <taxon>Kitasatosporales</taxon>
        <taxon>Streptomycetaceae</taxon>
        <taxon>Streptomyces</taxon>
    </lineage>
</organism>
<accession>A0A6M4PUA6</accession>
<proteinExistence type="predicted"/>